<dbReference type="RefSeq" id="WP_099789989.1">
    <property type="nucleotide sequence ID" value="NZ_JBHLYV010000012.1"/>
</dbReference>
<dbReference type="EMBL" id="PDOC01000010">
    <property type="protein sequence ID" value="PIL43874.1"/>
    <property type="molecule type" value="Genomic_DNA"/>
</dbReference>
<feature type="transmembrane region" description="Helical" evidence="1">
    <location>
        <begin position="45"/>
        <end position="68"/>
    </location>
</feature>
<evidence type="ECO:0000313" key="2">
    <source>
        <dbReference type="EMBL" id="PIL43874.1"/>
    </source>
</evidence>
<gene>
    <name evidence="2" type="ORF">CR105_16115</name>
</gene>
<dbReference type="Proteomes" id="UP000230390">
    <property type="component" value="Unassembled WGS sequence"/>
</dbReference>
<keyword evidence="1" id="KW-0472">Membrane</keyword>
<organism evidence="2 3">
    <name type="scientific">Massilia eurypsychrophila</name>
    <dbReference type="NCBI Taxonomy" id="1485217"/>
    <lineage>
        <taxon>Bacteria</taxon>
        <taxon>Pseudomonadati</taxon>
        <taxon>Pseudomonadota</taxon>
        <taxon>Betaproteobacteria</taxon>
        <taxon>Burkholderiales</taxon>
        <taxon>Oxalobacteraceae</taxon>
        <taxon>Telluria group</taxon>
        <taxon>Massilia</taxon>
    </lineage>
</organism>
<feature type="transmembrane region" description="Helical" evidence="1">
    <location>
        <begin position="80"/>
        <end position="97"/>
    </location>
</feature>
<feature type="transmembrane region" description="Helical" evidence="1">
    <location>
        <begin position="12"/>
        <end position="33"/>
    </location>
</feature>
<evidence type="ECO:0000256" key="1">
    <source>
        <dbReference type="SAM" id="Phobius"/>
    </source>
</evidence>
<accession>A0A2G8TD06</accession>
<proteinExistence type="predicted"/>
<protein>
    <submittedName>
        <fullName evidence="2">Uncharacterized protein</fullName>
    </submittedName>
</protein>
<reference evidence="2 3" key="1">
    <citation type="submission" date="2017-10" db="EMBL/GenBank/DDBJ databases">
        <title>Massilia psychrophilum sp. nov., a novel purple-pigmented bacterium isolated from Tianshan glacier, Xinjiang Municipality, China.</title>
        <authorList>
            <person name="Wang H."/>
        </authorList>
    </citation>
    <scope>NUCLEOTIDE SEQUENCE [LARGE SCALE GENOMIC DNA]</scope>
    <source>
        <strain evidence="2 3">JCM 30074</strain>
    </source>
</reference>
<name>A0A2G8TD06_9BURK</name>
<dbReference type="AlphaFoldDB" id="A0A2G8TD06"/>
<keyword evidence="1" id="KW-1133">Transmembrane helix</keyword>
<keyword evidence="1" id="KW-0812">Transmembrane</keyword>
<evidence type="ECO:0000313" key="3">
    <source>
        <dbReference type="Proteomes" id="UP000230390"/>
    </source>
</evidence>
<comment type="caution">
    <text evidence="2">The sequence shown here is derived from an EMBL/GenBank/DDBJ whole genome shotgun (WGS) entry which is preliminary data.</text>
</comment>
<keyword evidence="3" id="KW-1185">Reference proteome</keyword>
<sequence length="106" mass="11513">MLEFATSLQKEFGTAATYFAVAIFLSTTPFCLYKRRWLDVGPVVMLLLTSAGVASGFKITMLTMFLPLDQLGALADDKPALIVGGLATLVLSLREVVNNWRKVTGV</sequence>